<gene>
    <name evidence="1" type="ORF">J2786_000516</name>
</gene>
<dbReference type="EMBL" id="JAVDQX010000001">
    <property type="protein sequence ID" value="MDR6457423.1"/>
    <property type="molecule type" value="Genomic_DNA"/>
</dbReference>
<evidence type="ECO:0000313" key="2">
    <source>
        <dbReference type="Proteomes" id="UP001184833"/>
    </source>
</evidence>
<dbReference type="Proteomes" id="UP001184833">
    <property type="component" value="Unassembled WGS sequence"/>
</dbReference>
<organism evidence="1 2">
    <name type="scientific">Chryseobacterium vietnamense</name>
    <dbReference type="NCBI Taxonomy" id="866785"/>
    <lineage>
        <taxon>Bacteria</taxon>
        <taxon>Pseudomonadati</taxon>
        <taxon>Bacteroidota</taxon>
        <taxon>Flavobacteriia</taxon>
        <taxon>Flavobacteriales</taxon>
        <taxon>Weeksellaceae</taxon>
        <taxon>Chryseobacterium group</taxon>
        <taxon>Chryseobacterium</taxon>
    </lineage>
</organism>
<name>A0ACC6J3I6_9FLAO</name>
<keyword evidence="2" id="KW-1185">Reference proteome</keyword>
<comment type="caution">
    <text evidence="1">The sequence shown here is derived from an EMBL/GenBank/DDBJ whole genome shotgun (WGS) entry which is preliminary data.</text>
</comment>
<protein>
    <submittedName>
        <fullName evidence="1">Uncharacterized protein</fullName>
    </submittedName>
</protein>
<sequence>MKTKLLPIAVLFISTLGYSQVGINTTTPQSTMDIAAKNSIGTSTLVDGLLIPRVDRQRAVNMASVQPSTLIYVNNIATGSAIGQGSNIDSIGFYYFDGSTSKWTKLNSGGMMGDPTPDAFIDDTANTMVKLGATSSGAARSVGSDFVIKDNGRVGLGTSAPIQQLDVRGSGRFESDNTALDMISAGTAAANINLIRNNGGTNLSSDNLVSYVDFKGRINNTNNSSLGAIVSTYKGNGTNNLSSLDFRTSGNGNIDMMLDPSGNLGIGTSTPAQKLEVNGNIKFNAVPNASSVDNSDRIMVLQSDGTGKKVPLSSLQPANTYTPRGVFVASPSNPVTYALNQTYPGGATINNIDLNYAISVHVPANTSSLIIFNYSVPTGLTDSTGNIAQMPTSGFFYQGIRFVRNGVEAPTGSRKFRQNVVSTISGTYTETYNNNTSSPVYITFRLDGYLELAPGVQFPSGTFARFNMNKASGENYNWGKGTLVLQQFDKPL</sequence>
<proteinExistence type="predicted"/>
<reference evidence="1" key="1">
    <citation type="submission" date="2023-07" db="EMBL/GenBank/DDBJ databases">
        <title>Sorghum-associated microbial communities from plants grown in Nebraska, USA.</title>
        <authorList>
            <person name="Schachtman D."/>
        </authorList>
    </citation>
    <scope>NUCLEOTIDE SEQUENCE</scope>
    <source>
        <strain evidence="1">DS2329</strain>
    </source>
</reference>
<accession>A0ACC6J3I6</accession>
<evidence type="ECO:0000313" key="1">
    <source>
        <dbReference type="EMBL" id="MDR6457423.1"/>
    </source>
</evidence>